<gene>
    <name evidence="1" type="ORF">N3K66_006019</name>
</gene>
<sequence length="161" mass="18494">MPPFPDTAGRAPLAKGHTTLISNDPPGRPKRCDCDRDVPEPQMAGVLETLYRLVMTPLNFVVFILSLFLVDMRMSIARRRNRSVTTSWLPAWVHVLVSRYQPYGGTDEYYHTKQKKLMRHEADEAFKMRNTMAIFLIVSTLCLFVGGIWVMRTAYQHLVAH</sequence>
<protein>
    <submittedName>
        <fullName evidence="1">Uncharacterized protein</fullName>
    </submittedName>
</protein>
<evidence type="ECO:0000313" key="2">
    <source>
        <dbReference type="Proteomes" id="UP001163324"/>
    </source>
</evidence>
<proteinExistence type="predicted"/>
<comment type="caution">
    <text evidence="1">The sequence shown here is derived from an EMBL/GenBank/DDBJ whole genome shotgun (WGS) entry which is preliminary data.</text>
</comment>
<reference evidence="1" key="1">
    <citation type="submission" date="2022-10" db="EMBL/GenBank/DDBJ databases">
        <title>Complete Genome of Trichothecium roseum strain YXFP-22015, a Plant Pathogen Isolated from Citrus.</title>
        <authorList>
            <person name="Wang Y."/>
            <person name="Zhu L."/>
        </authorList>
    </citation>
    <scope>NUCLEOTIDE SEQUENCE</scope>
    <source>
        <strain evidence="1">YXFP-22015</strain>
    </source>
</reference>
<keyword evidence="2" id="KW-1185">Reference proteome</keyword>
<name>A0ACC0UZH7_9HYPO</name>
<dbReference type="EMBL" id="CM047944">
    <property type="protein sequence ID" value="KAI9899558.1"/>
    <property type="molecule type" value="Genomic_DNA"/>
</dbReference>
<organism evidence="1 2">
    <name type="scientific">Trichothecium roseum</name>
    <dbReference type="NCBI Taxonomy" id="47278"/>
    <lineage>
        <taxon>Eukaryota</taxon>
        <taxon>Fungi</taxon>
        <taxon>Dikarya</taxon>
        <taxon>Ascomycota</taxon>
        <taxon>Pezizomycotina</taxon>
        <taxon>Sordariomycetes</taxon>
        <taxon>Hypocreomycetidae</taxon>
        <taxon>Hypocreales</taxon>
        <taxon>Hypocreales incertae sedis</taxon>
        <taxon>Trichothecium</taxon>
    </lineage>
</organism>
<dbReference type="Proteomes" id="UP001163324">
    <property type="component" value="Chromosome 5"/>
</dbReference>
<evidence type="ECO:0000313" key="1">
    <source>
        <dbReference type="EMBL" id="KAI9899558.1"/>
    </source>
</evidence>
<accession>A0ACC0UZH7</accession>